<name>A0A382XSC0_9ZZZZ</name>
<accession>A0A382XSC0</accession>
<protein>
    <submittedName>
        <fullName evidence="1">Uncharacterized protein</fullName>
    </submittedName>
</protein>
<dbReference type="EMBL" id="UINC01169952">
    <property type="protein sequence ID" value="SVD73750.1"/>
    <property type="molecule type" value="Genomic_DNA"/>
</dbReference>
<evidence type="ECO:0000313" key="1">
    <source>
        <dbReference type="EMBL" id="SVD73750.1"/>
    </source>
</evidence>
<organism evidence="1">
    <name type="scientific">marine metagenome</name>
    <dbReference type="NCBI Taxonomy" id="408172"/>
    <lineage>
        <taxon>unclassified sequences</taxon>
        <taxon>metagenomes</taxon>
        <taxon>ecological metagenomes</taxon>
    </lineage>
</organism>
<dbReference type="AlphaFoldDB" id="A0A382XSC0"/>
<reference evidence="1" key="1">
    <citation type="submission" date="2018-05" db="EMBL/GenBank/DDBJ databases">
        <authorList>
            <person name="Lanie J.A."/>
            <person name="Ng W.-L."/>
            <person name="Kazmierczak K.M."/>
            <person name="Andrzejewski T.M."/>
            <person name="Davidsen T.M."/>
            <person name="Wayne K.J."/>
            <person name="Tettelin H."/>
            <person name="Glass J.I."/>
            <person name="Rusch D."/>
            <person name="Podicherti R."/>
            <person name="Tsui H.-C.T."/>
            <person name="Winkler M.E."/>
        </authorList>
    </citation>
    <scope>NUCLEOTIDE SEQUENCE</scope>
</reference>
<gene>
    <name evidence="1" type="ORF">METZ01_LOCUS426604</name>
</gene>
<sequence>MILVLVGVGLYLYLKKTPEQQGDMTISSNRKAELRNYFRIARDVLGDEILKSPNETMSFCKSLRNEVFGAGYGPDVDEDMEFVKKLILAVGKHYELEMPRLKVKYSWLDDGKAAHVFTLNGVWYIEVDDRYYGDDLRLMTIIAHEMSHVVLGTKNITLEPTLRNEELTDGVAVLAGFGKIFHEVCFSKEHVESGPDDPTWVRTRTMGYLKREDIEFL</sequence>
<feature type="non-terminal residue" evidence="1">
    <location>
        <position position="217"/>
    </location>
</feature>
<proteinExistence type="predicted"/>